<feature type="domain" description="RAVE complex protein Rav1 C-terminal" evidence="3">
    <location>
        <begin position="786"/>
        <end position="1394"/>
    </location>
</feature>
<dbReference type="STRING" id="5762.D2UY64"/>
<evidence type="ECO:0000313" key="4">
    <source>
        <dbReference type="EMBL" id="EFC50739.1"/>
    </source>
</evidence>
<feature type="region of interest" description="Disordered" evidence="2">
    <location>
        <begin position="1"/>
        <end position="28"/>
    </location>
</feature>
<dbReference type="VEuPathDB" id="AmoebaDB:NAEGRDRAFT_77763"/>
<evidence type="ECO:0000259" key="3">
    <source>
        <dbReference type="Pfam" id="PF12234"/>
    </source>
</evidence>
<dbReference type="InterPro" id="IPR036322">
    <property type="entry name" value="WD40_repeat_dom_sf"/>
</dbReference>
<feature type="compositionally biased region" description="Low complexity" evidence="2">
    <location>
        <begin position="16"/>
        <end position="28"/>
    </location>
</feature>
<gene>
    <name evidence="4" type="ORF">NAEGRDRAFT_77763</name>
</gene>
<dbReference type="PANTHER" id="PTHR13950">
    <property type="entry name" value="RABCONNECTIN-RELATED"/>
    <property type="match status" value="1"/>
</dbReference>
<dbReference type="RefSeq" id="XP_002683483.1">
    <property type="nucleotide sequence ID" value="XM_002683437.1"/>
</dbReference>
<dbReference type="OrthoDB" id="342131at2759"/>
<dbReference type="GO" id="GO:0007035">
    <property type="term" value="P:vacuolar acidification"/>
    <property type="evidence" value="ECO:0007669"/>
    <property type="project" value="TreeGrafter"/>
</dbReference>
<keyword evidence="5" id="KW-1185">Reference proteome</keyword>
<dbReference type="eggNOG" id="KOG1064">
    <property type="taxonomic scope" value="Eukaryota"/>
</dbReference>
<keyword evidence="1" id="KW-0175">Coiled coil</keyword>
<dbReference type="EMBL" id="GG738845">
    <property type="protein sequence ID" value="EFC50739.1"/>
    <property type="molecule type" value="Genomic_DNA"/>
</dbReference>
<sequence>MFNGVSSGTTTPLVNTPKSTPSTPAGSSSSFGGNIFSNGLNILGSNATEQQTTPSINRSKGINAWQVCPGSINPYPQAFTWSTFMGDEVIAFASGRHVMVYCGNSFVQLLDGHDETITSVKWSNLHGRIAACSRGKIVIYSPVEDEVDNGALKKSPSWIVEQVINSTDEFECMDWNFYGDRLIVGGKTTMIFEGKPILGNQVYKWNMVWKYDNPTPIYLVAYSPDEKYFATVSKFDRLVKVWYRNKPQVRVSLFTPVITIVDPKSTSQTIEDDEEESFSYIYLPHPRSVTSISWRFKDIQSQQRDEFTANVLLTTSIDNVVRVWSETNENEDLSFYVCSIIEKETPSNVQWLNTANERSPNELLLQYLRKKRKKSYEGDHKDIILESETKISLETKLQKASSDTGLFESQTWLGTVQSDGTLMIDLLQGLADFPRRTPKTSMWIKMPNALKGIEDPLNVSMVYKTADDSNLDLGSTTPKILTIYVQSRNGMLSSWELNLAKRPQLELLNVFTGHIGDVKNMECHPSLPIMASLDKDNNHLVAWHIRDTPFYSPKDVLTNIQDFQINATNISWFPTSPHLFCSTNKGIEVIHVKSVNPLTHNLSSIYESTIFPPSPSYYNIHSLNFILPNSEDFSDCMFLKVLPFGTSPTSPEKTSSIGALVVAIASNCKTIGIFQVEAKQNDVNQFECKTLIKQNLEKIVCSADCVKGVPFVYDIHKSKTALSNESSIKKYFSNQRVVVITLGNKDGTVSVIRLKKQENEVKEPPKPKIGGLLGKFTATTSNSSSSTASINTDEEKLILQKWFEFRAEKEPITTVRCCELVSRIATTTSSSSCVKIWENESHVTYTLEQSINTESDFVHDFEWLSYGDGQFVICIGTDSKILYYTQSKIPPGIIKQQKQYWKKVTQFMPSVKGHPCSKITVTKDKAIIASFGSSLHVYTKTQQNDDSLALMSLFKLASEPTLNTESLLTHRRLVDYHPNFLLELLMDGRFSIIKTIIHHLVKHLKIYEDLVEKKKNDKIEEYLNKDKDYSHLLEIPSIKVTSLLKEESKKTEPVVQKRRTLLDKFTNIDEEIAKEENQKKETPTETEEEEINIYSDVHYLNSLLSKSSIHLPGISKIEQMNLQAVVDTFIELQRNPEALDPAGIRYLVTVKYLQFLYDKRKPEMRDSSKSSTEHDNLLIEKVNSSMIAWALLSETQDSLWRMICPEEEDICWKLVEQLGVCYWMNNNSLRKVAERLATEIYKETNDPTKCALYYMAIKKKGALARLFKLKGNEKVAEFLNKDFTDEKCRVAASKNAYTLLSRQDYYYAAAYFLLADNPKDAISILIKSAKEYDLAFFIARLYCGDDSNFCKNMLENELYQRYTESKDVWMQGVILWTLKKYETSIETLIKRGEENEAFDPSLFAFCIKVDSKPHLNSSDLVAKHALPILLRTAHYYSQVGLYTLCLEHLLKLKNMEQYTSKRKLNTSTGQNDLMSGQINMGAFGTPKTTPSTSGNLTSGTLGGFGGMSSMGMGMNSSMTSGNLSSGTLGGFGGMSGMGMSNSMASGNLSSGTLSGFGGMSGMGMGNSMSKTSSINSGNLASGTLSGFGMGSMGMGNSMASGNLSSGTLSGFGGMNNMGMSNSMRGSGTSGNLASGTLSGFGGMSGMGMGNTKQQQLNSSTISIEDAKEQTDLTELLKFKTALTIISQELYDCCYRTNSNYHSDWDKNHKKIMTDIDELVEKLDIDKQMLIKKLKVFTRVNGLLAARCLLCSKPSSILRILESFVYQVENTLSLVIKNQLRKSQVNVLEGLLKEYVHCYSRMKSNKVIITEHQQSDLSSTLLTMMFVILYFNRDFEGLFTLFTLHQDFDKKERDSLSSRPSFEGKEVFDKFYHLLFDRMAMFHKKFKKKMLDNKINKAMQEEIDQEEKRKKKAPVNKTSGLIINKEEAEKKKDYYKNLLENYHNKTTKSGSDRNEDVERIEKQFHWEMFDAFVVFKFTTTLKDFIEHAYDETYSGFVKQSQKKRDDINKQQYSLCAQTALSCSALWCSHLERRLQYREMEVYTVSEHGAPNLKDVNALSTRNNLSSMVETLSHGSKKMHQRTQSSKDHFHSLAHALPELGLEQVGGQQNLLLSCISDHWLEDEKIFDTFKSDPTSQQLWSYLMDLSSKPKPNISSSVSVNSSLAKFASGENTTETSSDFSKTESDEVLKFSADIEIVKCKELIKSFCVDSNNPSYLAYASGKCIREINIEHSIRYRKRNPSLDKLLDEEANTWDQSFHRFDEIAAKDVNNTKFVQQSSSIAKVPSISNFNVFDFLDTVNDDEAMSNKNLKKFIGFSNPMSSVDSSNSYMNKLKQRFSVGKRPSFTTTTPSASHFRRQSNVPPSKQPVKKVGKIDRNQTANVLVSHPFLPFYISGGADGSVFMWQYGFQYALRTYREPGTSPITNIRFSRFGYKFGVTDTSGYLTLWRFEASKESLHYFYHLHCHGTKVNDFSFLESGSLIATIGQSQKGGELCIWDLFLPNQDAKMFYYLFPNNDEPIALRYSYKYKLLLVGTKKGDIYIFDAEDGSYGFLQKTSTQHDSIQVLNIDVTEDFFVTGCSNGHITVWDMKNLKKQLYFYPDTHPKKKLFTQEGVTWSEISTQFFYTSGGDGRIIRKTIV</sequence>
<dbReference type="GO" id="GO:0043291">
    <property type="term" value="C:RAVE complex"/>
    <property type="evidence" value="ECO:0007669"/>
    <property type="project" value="TreeGrafter"/>
</dbReference>
<dbReference type="Proteomes" id="UP000006671">
    <property type="component" value="Unassembled WGS sequence"/>
</dbReference>
<dbReference type="SMART" id="SM00320">
    <property type="entry name" value="WD40"/>
    <property type="match status" value="12"/>
</dbReference>
<dbReference type="InterPro" id="IPR015943">
    <property type="entry name" value="WD40/YVTN_repeat-like_dom_sf"/>
</dbReference>
<dbReference type="Pfam" id="PF00400">
    <property type="entry name" value="WD40"/>
    <property type="match status" value="1"/>
</dbReference>
<dbReference type="GeneID" id="8859062"/>
<dbReference type="InterPro" id="IPR001680">
    <property type="entry name" value="WD40_rpt"/>
</dbReference>
<dbReference type="PANTHER" id="PTHR13950:SF9">
    <property type="entry name" value="RABCONNECTIN-3A"/>
    <property type="match status" value="1"/>
</dbReference>
<reference evidence="4 5" key="1">
    <citation type="journal article" date="2010" name="Cell">
        <title>The genome of Naegleria gruberi illuminates early eukaryotic versatility.</title>
        <authorList>
            <person name="Fritz-Laylin L.K."/>
            <person name="Prochnik S.E."/>
            <person name="Ginger M.L."/>
            <person name="Dacks J.B."/>
            <person name="Carpenter M.L."/>
            <person name="Field M.C."/>
            <person name="Kuo A."/>
            <person name="Paredez A."/>
            <person name="Chapman J."/>
            <person name="Pham J."/>
            <person name="Shu S."/>
            <person name="Neupane R."/>
            <person name="Cipriano M."/>
            <person name="Mancuso J."/>
            <person name="Tu H."/>
            <person name="Salamov A."/>
            <person name="Lindquist E."/>
            <person name="Shapiro H."/>
            <person name="Lucas S."/>
            <person name="Grigoriev I.V."/>
            <person name="Cande W.Z."/>
            <person name="Fulton C."/>
            <person name="Rokhsar D.S."/>
            <person name="Dawson S.C."/>
        </authorList>
    </citation>
    <scope>NUCLEOTIDE SEQUENCE [LARGE SCALE GENOMIC DNA]</scope>
    <source>
        <strain evidence="4 5">NEG-M</strain>
    </source>
</reference>
<feature type="coiled-coil region" evidence="1">
    <location>
        <begin position="1887"/>
        <end position="1944"/>
    </location>
</feature>
<protein>
    <recommendedName>
        <fullName evidence="3">RAVE complex protein Rav1 C-terminal domain-containing protein</fullName>
    </recommendedName>
</protein>
<dbReference type="InterPro" id="IPR022033">
    <property type="entry name" value="Rav1p_C"/>
</dbReference>
<dbReference type="InParanoid" id="D2UY64"/>
<organism evidence="5">
    <name type="scientific">Naegleria gruberi</name>
    <name type="common">Amoeba</name>
    <dbReference type="NCBI Taxonomy" id="5762"/>
    <lineage>
        <taxon>Eukaryota</taxon>
        <taxon>Discoba</taxon>
        <taxon>Heterolobosea</taxon>
        <taxon>Tetramitia</taxon>
        <taxon>Eutetramitia</taxon>
        <taxon>Vahlkampfiidae</taxon>
        <taxon>Naegleria</taxon>
    </lineage>
</organism>
<dbReference type="OMA" id="EYMMAGK"/>
<accession>D2UY64</accession>
<dbReference type="InterPro" id="IPR052208">
    <property type="entry name" value="DmX-like/RAVE_component"/>
</dbReference>
<dbReference type="SUPFAM" id="SSF50978">
    <property type="entry name" value="WD40 repeat-like"/>
    <property type="match status" value="3"/>
</dbReference>
<dbReference type="Gene3D" id="2.130.10.10">
    <property type="entry name" value="YVTN repeat-like/Quinoprotein amine dehydrogenase"/>
    <property type="match status" value="3"/>
</dbReference>
<proteinExistence type="predicted"/>
<dbReference type="KEGG" id="ngr:NAEGRDRAFT_77763"/>
<dbReference type="Pfam" id="PF12234">
    <property type="entry name" value="Rav1p_C"/>
    <property type="match status" value="1"/>
</dbReference>
<feature type="compositionally biased region" description="Polar residues" evidence="2">
    <location>
        <begin position="1"/>
        <end position="14"/>
    </location>
</feature>
<evidence type="ECO:0000256" key="2">
    <source>
        <dbReference type="SAM" id="MobiDB-lite"/>
    </source>
</evidence>
<feature type="region of interest" description="Disordered" evidence="2">
    <location>
        <begin position="2342"/>
        <end position="2369"/>
    </location>
</feature>
<feature type="compositionally biased region" description="Polar residues" evidence="2">
    <location>
        <begin position="2342"/>
        <end position="2361"/>
    </location>
</feature>
<evidence type="ECO:0000256" key="1">
    <source>
        <dbReference type="SAM" id="Coils"/>
    </source>
</evidence>
<name>D2UY64_NAEGR</name>
<evidence type="ECO:0000313" key="5">
    <source>
        <dbReference type="Proteomes" id="UP000006671"/>
    </source>
</evidence>